<evidence type="ECO:0000256" key="4">
    <source>
        <dbReference type="ARBA" id="ARBA00022692"/>
    </source>
</evidence>
<feature type="transmembrane region" description="Helical" evidence="7">
    <location>
        <begin position="242"/>
        <end position="264"/>
    </location>
</feature>
<keyword evidence="5 7" id="KW-1133">Transmembrane helix</keyword>
<feature type="transmembrane region" description="Helical" evidence="7">
    <location>
        <begin position="343"/>
        <end position="367"/>
    </location>
</feature>
<dbReference type="Pfam" id="PF21088">
    <property type="entry name" value="MS_channel_1st"/>
    <property type="match status" value="1"/>
</dbReference>
<gene>
    <name evidence="12" type="ORF">EJC49_05630</name>
</gene>
<evidence type="ECO:0000259" key="10">
    <source>
        <dbReference type="Pfam" id="PF21082"/>
    </source>
</evidence>
<dbReference type="InterPro" id="IPR049142">
    <property type="entry name" value="MS_channel_1st"/>
</dbReference>
<evidence type="ECO:0000256" key="8">
    <source>
        <dbReference type="SAM" id="SignalP"/>
    </source>
</evidence>
<evidence type="ECO:0000259" key="11">
    <source>
        <dbReference type="Pfam" id="PF21088"/>
    </source>
</evidence>
<feature type="domain" description="Mechanosensitive ion channel MscS" evidence="9">
    <location>
        <begin position="523"/>
        <end position="588"/>
    </location>
</feature>
<dbReference type="PANTHER" id="PTHR30460">
    <property type="entry name" value="MODERATE CONDUCTANCE MECHANOSENSITIVE CHANNEL YBIO"/>
    <property type="match status" value="1"/>
</dbReference>
<keyword evidence="4 7" id="KW-0812">Transmembrane</keyword>
<feature type="transmembrane region" description="Helical" evidence="7">
    <location>
        <begin position="420"/>
        <end position="441"/>
    </location>
</feature>
<feature type="transmembrane region" description="Helical" evidence="7">
    <location>
        <begin position="388"/>
        <end position="408"/>
    </location>
</feature>
<evidence type="ECO:0000256" key="6">
    <source>
        <dbReference type="ARBA" id="ARBA00023136"/>
    </source>
</evidence>
<dbReference type="SUPFAM" id="SSF82689">
    <property type="entry name" value="Mechanosensitive channel protein MscS (YggB), C-terminal domain"/>
    <property type="match status" value="1"/>
</dbReference>
<dbReference type="EMBL" id="RWKW01000019">
    <property type="protein sequence ID" value="RST87402.1"/>
    <property type="molecule type" value="Genomic_DNA"/>
</dbReference>
<dbReference type="AlphaFoldDB" id="A0A429Z106"/>
<dbReference type="RefSeq" id="WP_126698488.1">
    <property type="nucleotide sequence ID" value="NZ_RWKW01000019.1"/>
</dbReference>
<dbReference type="GO" id="GO:0005886">
    <property type="term" value="C:plasma membrane"/>
    <property type="evidence" value="ECO:0007669"/>
    <property type="project" value="UniProtKB-SubCell"/>
</dbReference>
<dbReference type="Pfam" id="PF00924">
    <property type="entry name" value="MS_channel_2nd"/>
    <property type="match status" value="1"/>
</dbReference>
<dbReference type="Proteomes" id="UP000278398">
    <property type="component" value="Unassembled WGS sequence"/>
</dbReference>
<dbReference type="GO" id="GO:0008381">
    <property type="term" value="F:mechanosensitive monoatomic ion channel activity"/>
    <property type="evidence" value="ECO:0007669"/>
    <property type="project" value="InterPro"/>
</dbReference>
<sequence>MSVVNSLYFAPLFLSGSMGMVGGAFAQENPSAEVPPKVQELLQILQDKDVRDWLVAIDVSPSPEATATNVGVETIFSDRIGAIREHLVLLVQAIPRIPEELSASMARVRDASAGFGFAWLLLFAAVLIIAGVVAQYLVRARFRSTDPSEAPASHTVQTRLRRIGRSVAREAGATGAFALASIGPFLLVAWPDLPRAIVMTLLTASLTFMVVRGLAIVLLAPTSVPGASMPPALRVVPVSDRLANHFFLYLVMATGWLAFGSAFVRAVRLAEIDGNVALFLAYALGLGLALIGILMVWLRPVGVSTLSADTFIEGRKSHFSTWFLTLHICLLWVLWVAGATPLFWLIAFAGALPIAILVAQRAVYSLFLTDAEESASRVPGKMAVIVETAIRTLLIAGAIVLLARAWNVRLGDLAGSDDPLLALMRSLLIVLVILLVIDVIWRVTRSIIDESIERARIDDLPGSPLSIRRAKLRTLLPIVRNVTMIFLATLAVLMSLATVGVEIAPLVASAGVVGVAIGFGAQTVVKDVISGMFYLLDDAFRVGEYIVSGNFRGTVESFSLRSVRLRHHRGPVYTIPFGVLGAVQNLSRDYVVDKMLLTVTYDTDIEKARRLLKKVGQQLAEDPELSKSIIETLKMQAVGDFEDYGIQIKLKMTTKPGEQYIVRKKAYPLIKKIFDENGIEFAYPTIKVIGGDAADGAAAHEVLKAGTA</sequence>
<dbReference type="Gene3D" id="2.30.30.60">
    <property type="match status" value="1"/>
</dbReference>
<evidence type="ECO:0000313" key="13">
    <source>
        <dbReference type="Proteomes" id="UP000278398"/>
    </source>
</evidence>
<evidence type="ECO:0000313" key="12">
    <source>
        <dbReference type="EMBL" id="RST87402.1"/>
    </source>
</evidence>
<feature type="chain" id="PRO_5019456675" evidence="8">
    <location>
        <begin position="27"/>
        <end position="708"/>
    </location>
</feature>
<dbReference type="OrthoDB" id="9814206at2"/>
<evidence type="ECO:0000259" key="9">
    <source>
        <dbReference type="Pfam" id="PF00924"/>
    </source>
</evidence>
<keyword evidence="3" id="KW-1003">Cell membrane</keyword>
<comment type="caution">
    <text evidence="12">The sequence shown here is derived from an EMBL/GenBank/DDBJ whole genome shotgun (WGS) entry which is preliminary data.</text>
</comment>
<dbReference type="InterPro" id="IPR049278">
    <property type="entry name" value="MS_channel_C"/>
</dbReference>
<feature type="transmembrane region" description="Helical" evidence="7">
    <location>
        <begin position="478"/>
        <end position="497"/>
    </location>
</feature>
<accession>A0A429Z106</accession>
<name>A0A429Z106_9HYPH</name>
<keyword evidence="8" id="KW-0732">Signal</keyword>
<evidence type="ECO:0000256" key="5">
    <source>
        <dbReference type="ARBA" id="ARBA00022989"/>
    </source>
</evidence>
<dbReference type="InterPro" id="IPR011066">
    <property type="entry name" value="MscS_channel_C_sf"/>
</dbReference>
<evidence type="ECO:0000256" key="1">
    <source>
        <dbReference type="ARBA" id="ARBA00004651"/>
    </source>
</evidence>
<dbReference type="SUPFAM" id="SSF82861">
    <property type="entry name" value="Mechanosensitive channel protein MscS (YggB), transmembrane region"/>
    <property type="match status" value="1"/>
</dbReference>
<keyword evidence="13" id="KW-1185">Reference proteome</keyword>
<evidence type="ECO:0000256" key="2">
    <source>
        <dbReference type="ARBA" id="ARBA00008017"/>
    </source>
</evidence>
<comment type="similarity">
    <text evidence="2">Belongs to the MscS (TC 1.A.23) family.</text>
</comment>
<comment type="subcellular location">
    <subcellularLocation>
        <location evidence="1">Cell membrane</location>
        <topology evidence="1">Multi-pass membrane protein</topology>
    </subcellularLocation>
</comment>
<dbReference type="InterPro" id="IPR010920">
    <property type="entry name" value="LSM_dom_sf"/>
</dbReference>
<dbReference type="InterPro" id="IPR006685">
    <property type="entry name" value="MscS_channel_2nd"/>
</dbReference>
<feature type="transmembrane region" description="Helical" evidence="7">
    <location>
        <begin position="319"/>
        <end position="337"/>
    </location>
</feature>
<feature type="transmembrane region" description="Helical" evidence="7">
    <location>
        <begin position="276"/>
        <end position="298"/>
    </location>
</feature>
<dbReference type="Gene3D" id="1.10.287.1260">
    <property type="match status" value="1"/>
</dbReference>
<dbReference type="Pfam" id="PF21082">
    <property type="entry name" value="MS_channel_3rd"/>
    <property type="match status" value="1"/>
</dbReference>
<protein>
    <submittedName>
        <fullName evidence="12">Mechanosensitive ion channel family protein</fullName>
    </submittedName>
</protein>
<dbReference type="InterPro" id="IPR011014">
    <property type="entry name" value="MscS_channel_TM-2"/>
</dbReference>
<dbReference type="Gene3D" id="3.30.70.100">
    <property type="match status" value="1"/>
</dbReference>
<feature type="transmembrane region" description="Helical" evidence="7">
    <location>
        <begin position="503"/>
        <end position="525"/>
    </location>
</feature>
<feature type="transmembrane region" description="Helical" evidence="7">
    <location>
        <begin position="196"/>
        <end position="221"/>
    </location>
</feature>
<feature type="signal peptide" evidence="8">
    <location>
        <begin position="1"/>
        <end position="26"/>
    </location>
</feature>
<organism evidence="12 13">
    <name type="scientific">Aquibium carbonis</name>
    <dbReference type="NCBI Taxonomy" id="2495581"/>
    <lineage>
        <taxon>Bacteria</taxon>
        <taxon>Pseudomonadati</taxon>
        <taxon>Pseudomonadota</taxon>
        <taxon>Alphaproteobacteria</taxon>
        <taxon>Hyphomicrobiales</taxon>
        <taxon>Phyllobacteriaceae</taxon>
        <taxon>Aquibium</taxon>
    </lineage>
</organism>
<feature type="domain" description="Mechanosensitive ion channel transmembrane helices 2/3" evidence="11">
    <location>
        <begin position="482"/>
        <end position="522"/>
    </location>
</feature>
<proteinExistence type="inferred from homology"/>
<dbReference type="SUPFAM" id="SSF50182">
    <property type="entry name" value="Sm-like ribonucleoproteins"/>
    <property type="match status" value="1"/>
</dbReference>
<keyword evidence="6 7" id="KW-0472">Membrane</keyword>
<evidence type="ECO:0000256" key="7">
    <source>
        <dbReference type="SAM" id="Phobius"/>
    </source>
</evidence>
<feature type="transmembrane region" description="Helical" evidence="7">
    <location>
        <begin position="117"/>
        <end position="138"/>
    </location>
</feature>
<feature type="transmembrane region" description="Helical" evidence="7">
    <location>
        <begin position="171"/>
        <end position="190"/>
    </location>
</feature>
<feature type="domain" description="Mechanosensitive ion channel MscS C-terminal" evidence="10">
    <location>
        <begin position="598"/>
        <end position="681"/>
    </location>
</feature>
<reference evidence="12 13" key="1">
    <citation type="submission" date="2018-12" db="EMBL/GenBank/DDBJ databases">
        <title>Mesorhizobium carbonis sp. nov., isolated from coal mine water.</title>
        <authorList>
            <person name="Xin W."/>
            <person name="Xu Z."/>
            <person name="Xiang F."/>
            <person name="Zhang J."/>
            <person name="Xi L."/>
            <person name="Liu J."/>
        </authorList>
    </citation>
    <scope>NUCLEOTIDE SEQUENCE [LARGE SCALE GENOMIC DNA]</scope>
    <source>
        <strain evidence="12 13">B2.3</strain>
    </source>
</reference>
<dbReference type="InterPro" id="IPR023408">
    <property type="entry name" value="MscS_beta-dom_sf"/>
</dbReference>
<dbReference type="PANTHER" id="PTHR30460:SF0">
    <property type="entry name" value="MODERATE CONDUCTANCE MECHANOSENSITIVE CHANNEL YBIO"/>
    <property type="match status" value="1"/>
</dbReference>
<evidence type="ECO:0000256" key="3">
    <source>
        <dbReference type="ARBA" id="ARBA00022475"/>
    </source>
</evidence>
<dbReference type="InterPro" id="IPR045276">
    <property type="entry name" value="YbiO_bact"/>
</dbReference>